<dbReference type="GO" id="GO:0003735">
    <property type="term" value="F:structural constituent of ribosome"/>
    <property type="evidence" value="ECO:0007669"/>
    <property type="project" value="InterPro"/>
</dbReference>
<dbReference type="PANTHER" id="PTHR33398:SF1">
    <property type="entry name" value="SMALL RIBOSOMAL SUBUNIT PROTEIN BS20C"/>
    <property type="match status" value="1"/>
</dbReference>
<keyword evidence="6" id="KW-0150">Chloroplast</keyword>
<keyword evidence="4 6" id="KW-0689">Ribosomal protein</keyword>
<accession>A0A1Z1XB85</accession>
<evidence type="ECO:0000313" key="6">
    <source>
        <dbReference type="EMBL" id="ARX96120.1"/>
    </source>
</evidence>
<protein>
    <submittedName>
        <fullName evidence="6">30S ribosomal protein S20</fullName>
    </submittedName>
</protein>
<organism evidence="6">
    <name type="scientific">Compsopogon caeruleus</name>
    <dbReference type="NCBI Taxonomy" id="31354"/>
    <lineage>
        <taxon>Eukaryota</taxon>
        <taxon>Rhodophyta</taxon>
        <taxon>Compsopogonophyceae</taxon>
        <taxon>Compsopogonales</taxon>
        <taxon>Compsopogonaceae</taxon>
        <taxon>Compsopogon</taxon>
    </lineage>
</organism>
<keyword evidence="5" id="KW-0687">Ribonucleoprotein</keyword>
<name>A0A1Z1XB85_9RHOD</name>
<evidence type="ECO:0000256" key="1">
    <source>
        <dbReference type="ARBA" id="ARBA00007634"/>
    </source>
</evidence>
<dbReference type="GO" id="GO:0006412">
    <property type="term" value="P:translation"/>
    <property type="evidence" value="ECO:0007669"/>
    <property type="project" value="InterPro"/>
</dbReference>
<evidence type="ECO:0000256" key="5">
    <source>
        <dbReference type="ARBA" id="ARBA00023274"/>
    </source>
</evidence>
<dbReference type="AlphaFoldDB" id="A0A1Z1XB85"/>
<dbReference type="NCBIfam" id="TIGR00029">
    <property type="entry name" value="S20"/>
    <property type="match status" value="1"/>
</dbReference>
<proteinExistence type="inferred from homology"/>
<keyword evidence="3" id="KW-0694">RNA-binding</keyword>
<dbReference type="GO" id="GO:0015935">
    <property type="term" value="C:small ribosomal subunit"/>
    <property type="evidence" value="ECO:0007669"/>
    <property type="project" value="TreeGrafter"/>
</dbReference>
<geneLocation type="chloroplast" evidence="6"/>
<dbReference type="InterPro" id="IPR002583">
    <property type="entry name" value="Ribosomal_bS20"/>
</dbReference>
<dbReference type="RefSeq" id="YP_009402771.1">
    <property type="nucleotide sequence ID" value="NC_035350.1"/>
</dbReference>
<evidence type="ECO:0000256" key="2">
    <source>
        <dbReference type="ARBA" id="ARBA00022730"/>
    </source>
</evidence>
<sequence>MYCYNKFMVIKNKSAIKRIKVAQRNQIQNKIYKSTIKTLTKKVLLSIKDENTNDTIRLKLAELYSKIDKAVKRKILSKNTASRKKSWIAKKCA</sequence>
<dbReference type="EMBL" id="KY083067">
    <property type="protein sequence ID" value="ARX96120.1"/>
    <property type="molecule type" value="Genomic_DNA"/>
</dbReference>
<keyword evidence="2" id="KW-0699">rRNA-binding</keyword>
<dbReference type="GO" id="GO:0005829">
    <property type="term" value="C:cytosol"/>
    <property type="evidence" value="ECO:0007669"/>
    <property type="project" value="TreeGrafter"/>
</dbReference>
<dbReference type="GeneID" id="33366792"/>
<keyword evidence="6" id="KW-0934">Plastid</keyword>
<evidence type="ECO:0000256" key="3">
    <source>
        <dbReference type="ARBA" id="ARBA00022884"/>
    </source>
</evidence>
<dbReference type="GO" id="GO:0070181">
    <property type="term" value="F:small ribosomal subunit rRNA binding"/>
    <property type="evidence" value="ECO:0007669"/>
    <property type="project" value="TreeGrafter"/>
</dbReference>
<dbReference type="PANTHER" id="PTHR33398">
    <property type="entry name" value="30S RIBOSOMAL PROTEIN S20"/>
    <property type="match status" value="1"/>
</dbReference>
<dbReference type="Pfam" id="PF01649">
    <property type="entry name" value="Ribosomal_S20p"/>
    <property type="match status" value="1"/>
</dbReference>
<dbReference type="SUPFAM" id="SSF46992">
    <property type="entry name" value="Ribosomal protein S20"/>
    <property type="match status" value="1"/>
</dbReference>
<gene>
    <name evidence="6" type="primary">rps20</name>
</gene>
<dbReference type="Gene3D" id="1.20.58.110">
    <property type="entry name" value="Ribosomal protein S20"/>
    <property type="match status" value="1"/>
</dbReference>
<reference evidence="6" key="1">
    <citation type="submission" date="2016-11" db="EMBL/GenBank/DDBJ databases">
        <title>Chloroplast genome of compsopogon caeruleus.</title>
        <authorList>
            <person name="Nan F."/>
        </authorList>
    </citation>
    <scope>NUCLEOTIDE SEQUENCE</scope>
</reference>
<evidence type="ECO:0000256" key="4">
    <source>
        <dbReference type="ARBA" id="ARBA00022980"/>
    </source>
</evidence>
<dbReference type="InterPro" id="IPR036510">
    <property type="entry name" value="Ribosomal_bS20_sf"/>
</dbReference>
<comment type="similarity">
    <text evidence="1">Belongs to the bacterial ribosomal protein bS20 family.</text>
</comment>